<dbReference type="PROSITE" id="PS50048">
    <property type="entry name" value="ZN2_CY6_FUNGAL_2"/>
    <property type="match status" value="1"/>
</dbReference>
<evidence type="ECO:0000256" key="4">
    <source>
        <dbReference type="ARBA" id="ARBA00023125"/>
    </source>
</evidence>
<keyword evidence="9" id="KW-1185">Reference proteome</keyword>
<evidence type="ECO:0000259" key="7">
    <source>
        <dbReference type="PROSITE" id="PS50048"/>
    </source>
</evidence>
<comment type="caution">
    <text evidence="8">The sequence shown here is derived from an EMBL/GenBank/DDBJ whole genome shotgun (WGS) entry which is preliminary data.</text>
</comment>
<organism evidence="8 9">
    <name type="scientific">Aspergillus lucknowensis</name>
    <dbReference type="NCBI Taxonomy" id="176173"/>
    <lineage>
        <taxon>Eukaryota</taxon>
        <taxon>Fungi</taxon>
        <taxon>Dikarya</taxon>
        <taxon>Ascomycota</taxon>
        <taxon>Pezizomycotina</taxon>
        <taxon>Eurotiomycetes</taxon>
        <taxon>Eurotiomycetidae</taxon>
        <taxon>Eurotiales</taxon>
        <taxon>Aspergillaceae</taxon>
        <taxon>Aspergillus</taxon>
        <taxon>Aspergillus subgen. Nidulantes</taxon>
    </lineage>
</organism>
<dbReference type="PANTHER" id="PTHR31779:SF5">
    <property type="entry name" value="ZN(II)2CYS6 TRANSCRIPTION FACTOR (EUROFUNG)"/>
    <property type="match status" value="1"/>
</dbReference>
<accession>A0ABR4LVI8</accession>
<evidence type="ECO:0000256" key="3">
    <source>
        <dbReference type="ARBA" id="ARBA00023015"/>
    </source>
</evidence>
<dbReference type="EMBL" id="JBFXLQ010000013">
    <property type="protein sequence ID" value="KAL2868561.1"/>
    <property type="molecule type" value="Genomic_DNA"/>
</dbReference>
<gene>
    <name evidence="8" type="ORF">BJX67DRAFT_45263</name>
</gene>
<keyword evidence="2" id="KW-0862">Zinc</keyword>
<dbReference type="PANTHER" id="PTHR31779">
    <property type="entry name" value="2-NITROPROPANE DIOXYGENASE FAMILY, PUTATIVE (AFU_ORTHOLOGUE AFUA_2G17430)-RELATED"/>
    <property type="match status" value="1"/>
</dbReference>
<keyword evidence="3" id="KW-0805">Transcription regulation</keyword>
<evidence type="ECO:0000313" key="9">
    <source>
        <dbReference type="Proteomes" id="UP001610432"/>
    </source>
</evidence>
<dbReference type="CDD" id="cd00067">
    <property type="entry name" value="GAL4"/>
    <property type="match status" value="1"/>
</dbReference>
<dbReference type="Proteomes" id="UP001610432">
    <property type="component" value="Unassembled WGS sequence"/>
</dbReference>
<keyword evidence="6" id="KW-0539">Nucleus</keyword>
<sequence length="579" mass="64069">MDETHQVVSPPRKRRRAKVACEPCRERKRKCDGQKPCATCVQLEYHCSYKDPTRAASAGVLNNTTLATTPATTPTQLAGGGGKRQQSLGAAGVDVRHHVQLLEANSGAAFVRNLGLHIDPSNAPRLHLFAWNTGERLARCLPGTLRSVTSMLTKPEMTRLALVYFDQVAPTYGCIDRDSFFKQLDSRWQAPWSNTTYDPVFCGVAALGLHFSERFPMAFEPDLVETAKTLLEQDSLVAPPSVDTVTGWVLRVAYLRMTSTPHATWLASCSLIHVAEAANIHIEAPLLTVFDSNPSETIDLDTQRRLWGLAQHFNIWASYDLGRSRITVSSASTTTKPVEPTVTDYTSQILALVPISEKLDPNKPLSVEDLETDLLQVLAETRNAPSVVMARVNLMLCIFRRLRAGGSHILHAHMDRIISVALKGLHASQAMIASYSPWHHAANIPFQVVCLLLAIDSQASLTHLGDAMDTLQRVRDTWDSPTMREAYSTAVLLIYLHQQRKENDARNLRNVLERYSTSAQYMPADPVTVNPETVGEATTQTRQDWTAASAAEVSWLGSLVSDMPALREIDVEEFLMQPA</sequence>
<dbReference type="Pfam" id="PF00172">
    <property type="entry name" value="Zn_clus"/>
    <property type="match status" value="1"/>
</dbReference>
<evidence type="ECO:0000256" key="5">
    <source>
        <dbReference type="ARBA" id="ARBA00023163"/>
    </source>
</evidence>
<dbReference type="InterPro" id="IPR052478">
    <property type="entry name" value="Metabolite_Synth_Reg"/>
</dbReference>
<dbReference type="CDD" id="cd12148">
    <property type="entry name" value="fungal_TF_MHR"/>
    <property type="match status" value="1"/>
</dbReference>
<feature type="domain" description="Zn(2)-C6 fungal-type" evidence="7">
    <location>
        <begin position="20"/>
        <end position="49"/>
    </location>
</feature>
<reference evidence="8 9" key="1">
    <citation type="submission" date="2024-07" db="EMBL/GenBank/DDBJ databases">
        <title>Section-level genome sequencing and comparative genomics of Aspergillus sections Usti and Cavernicolus.</title>
        <authorList>
            <consortium name="Lawrence Berkeley National Laboratory"/>
            <person name="Nybo J.L."/>
            <person name="Vesth T.C."/>
            <person name="Theobald S."/>
            <person name="Frisvad J.C."/>
            <person name="Larsen T.O."/>
            <person name="Kjaerboelling I."/>
            <person name="Rothschild-Mancinelli K."/>
            <person name="Lyhne E.K."/>
            <person name="Kogle M.E."/>
            <person name="Barry K."/>
            <person name="Clum A."/>
            <person name="Na H."/>
            <person name="Ledsgaard L."/>
            <person name="Lin J."/>
            <person name="Lipzen A."/>
            <person name="Kuo A."/>
            <person name="Riley R."/>
            <person name="Mondo S."/>
            <person name="Labutti K."/>
            <person name="Haridas S."/>
            <person name="Pangalinan J."/>
            <person name="Salamov A.A."/>
            <person name="Simmons B.A."/>
            <person name="Magnuson J.K."/>
            <person name="Chen J."/>
            <person name="Drula E."/>
            <person name="Henrissat B."/>
            <person name="Wiebenga A."/>
            <person name="Lubbers R.J."/>
            <person name="Gomes A.C."/>
            <person name="Macurrencykelacurrency M.R."/>
            <person name="Stajich J."/>
            <person name="Grigoriev I.V."/>
            <person name="Mortensen U.H."/>
            <person name="De Vries R.P."/>
            <person name="Baker S.E."/>
            <person name="Andersen M.R."/>
        </authorList>
    </citation>
    <scope>NUCLEOTIDE SEQUENCE [LARGE SCALE GENOMIC DNA]</scope>
    <source>
        <strain evidence="8 9">CBS 449.75</strain>
    </source>
</reference>
<dbReference type="InterPro" id="IPR036864">
    <property type="entry name" value="Zn2-C6_fun-type_DNA-bd_sf"/>
</dbReference>
<keyword evidence="5" id="KW-0804">Transcription</keyword>
<proteinExistence type="predicted"/>
<dbReference type="Gene3D" id="4.10.240.10">
    <property type="entry name" value="Zn(2)-C6 fungal-type DNA-binding domain"/>
    <property type="match status" value="1"/>
</dbReference>
<evidence type="ECO:0000256" key="6">
    <source>
        <dbReference type="ARBA" id="ARBA00023242"/>
    </source>
</evidence>
<evidence type="ECO:0000256" key="1">
    <source>
        <dbReference type="ARBA" id="ARBA00022723"/>
    </source>
</evidence>
<name>A0ABR4LVI8_9EURO</name>
<evidence type="ECO:0000256" key="2">
    <source>
        <dbReference type="ARBA" id="ARBA00022833"/>
    </source>
</evidence>
<protein>
    <recommendedName>
        <fullName evidence="7">Zn(2)-C6 fungal-type domain-containing protein</fullName>
    </recommendedName>
</protein>
<dbReference type="GeneID" id="98150095"/>
<dbReference type="RefSeq" id="XP_070887540.1">
    <property type="nucleotide sequence ID" value="XM_071035023.1"/>
</dbReference>
<dbReference type="SUPFAM" id="SSF57701">
    <property type="entry name" value="Zn2/Cys6 DNA-binding domain"/>
    <property type="match status" value="1"/>
</dbReference>
<keyword evidence="4" id="KW-0238">DNA-binding</keyword>
<evidence type="ECO:0000313" key="8">
    <source>
        <dbReference type="EMBL" id="KAL2868561.1"/>
    </source>
</evidence>
<dbReference type="SMART" id="SM00066">
    <property type="entry name" value="GAL4"/>
    <property type="match status" value="1"/>
</dbReference>
<dbReference type="InterPro" id="IPR001138">
    <property type="entry name" value="Zn2Cys6_DnaBD"/>
</dbReference>
<keyword evidence="1" id="KW-0479">Metal-binding</keyword>
<dbReference type="PROSITE" id="PS00463">
    <property type="entry name" value="ZN2_CY6_FUNGAL_1"/>
    <property type="match status" value="1"/>
</dbReference>